<keyword evidence="3" id="KW-1185">Reference proteome</keyword>
<organism evidence="2 3">
    <name type="scientific">Alteromonas aquimaris</name>
    <dbReference type="NCBI Taxonomy" id="2998417"/>
    <lineage>
        <taxon>Bacteria</taxon>
        <taxon>Pseudomonadati</taxon>
        <taxon>Pseudomonadota</taxon>
        <taxon>Gammaproteobacteria</taxon>
        <taxon>Alteromonadales</taxon>
        <taxon>Alteromonadaceae</taxon>
        <taxon>Alteromonas/Salinimonas group</taxon>
        <taxon>Alteromonas</taxon>
    </lineage>
</organism>
<dbReference type="Gene3D" id="3.40.50.170">
    <property type="entry name" value="Formyl transferase, N-terminal domain"/>
    <property type="match status" value="1"/>
</dbReference>
<dbReference type="EMBL" id="JAPFRD010000002">
    <property type="protein sequence ID" value="MCW8107265.1"/>
    <property type="molecule type" value="Genomic_DNA"/>
</dbReference>
<dbReference type="InterPro" id="IPR023296">
    <property type="entry name" value="Glyco_hydro_beta-prop_sf"/>
</dbReference>
<name>A0ABT3P429_9ALTE</name>
<dbReference type="Pfam" id="PF24793">
    <property type="entry name" value="GINT1_N"/>
    <property type="match status" value="1"/>
</dbReference>
<dbReference type="SUPFAM" id="SSF75005">
    <property type="entry name" value="Arabinanase/levansucrase/invertase"/>
    <property type="match status" value="1"/>
</dbReference>
<dbReference type="InterPro" id="IPR036477">
    <property type="entry name" value="Formyl_transf_N_sf"/>
</dbReference>
<gene>
    <name evidence="2" type="ORF">OPS25_01940</name>
</gene>
<evidence type="ECO:0000313" key="2">
    <source>
        <dbReference type="EMBL" id="MCW8107265.1"/>
    </source>
</evidence>
<dbReference type="Gene3D" id="2.115.10.20">
    <property type="entry name" value="Glycosyl hydrolase domain, family 43"/>
    <property type="match status" value="1"/>
</dbReference>
<dbReference type="Proteomes" id="UP001142810">
    <property type="component" value="Unassembled WGS sequence"/>
</dbReference>
<evidence type="ECO:0000259" key="1">
    <source>
        <dbReference type="Pfam" id="PF24793"/>
    </source>
</evidence>
<protein>
    <recommendedName>
        <fullName evidence="1">Glucosamine inositolphosphorylceramide transferase 1 N-terminal domain-containing protein</fullName>
    </recommendedName>
</protein>
<proteinExistence type="predicted"/>
<dbReference type="InterPro" id="IPR056442">
    <property type="entry name" value="GINT1_N"/>
</dbReference>
<sequence>MRKVKVGFLVDNVTFSSYTYELVKHVAESEYFANPVIITGYCPKPTKKTFKEKVRAAIFENKLINSLESQTIDSLVGFIRKLERKPIRRKKPFHFKTHHVRERSDIEVLKVEGTWSKSKLFLEFSSEQIEKISDENFDCIVRCGSGILRGDILSTPTYGVLSFHHGDNRVNRGGPSGFWEVLNDEPSSGFIIQKLSNELDGGQVLVRGNIMTRANWMENNAALLYKSNFFMTKLLDQIAQTGELPAEEEPTLHDHQLLKIDKITPLLKYLYKVHAKLFKERVMNKLFGASIVRWSVAYSTHDEFKKSLWRYKEIDNPEGSFLADPFVLSHEGRTVIFVEDFNYAARKGRISVYELQHGELKNHGIVLEEPYHLSFPFVFKANKKIYMIPESHEANEIRLYECIDFPTQWKFKTTLMRNVSAADTMIIENEGKWFLLTNICSAGTTDHHSELHVFYSDRFDSQKWTPLSKGNPVIFDSEKARNGGFFRHQNQLYRINQIQGKNHYGKAFGVNKVILLNTKEYKECRIKDVYPKFKDGLTCTHHFNANDTHAVIDFCRDIKYKEVKN</sequence>
<feature type="domain" description="Glucosamine inositolphosphorylceramide transferase 1 N-terminal" evidence="1">
    <location>
        <begin position="319"/>
        <end position="529"/>
    </location>
</feature>
<dbReference type="RefSeq" id="WP_265615963.1">
    <property type="nucleotide sequence ID" value="NZ_JAPFRD010000002.1"/>
</dbReference>
<reference evidence="2" key="1">
    <citation type="submission" date="2022-11" db="EMBL/GenBank/DDBJ databases">
        <title>Alteromonas sp. nov., isolated from sea water of the Qingdao.</title>
        <authorList>
            <person name="Wang Q."/>
        </authorList>
    </citation>
    <scope>NUCLEOTIDE SEQUENCE</scope>
    <source>
        <strain evidence="2">ASW11-7</strain>
    </source>
</reference>
<evidence type="ECO:0000313" key="3">
    <source>
        <dbReference type="Proteomes" id="UP001142810"/>
    </source>
</evidence>
<dbReference type="SUPFAM" id="SSF53328">
    <property type="entry name" value="Formyltransferase"/>
    <property type="match status" value="1"/>
</dbReference>
<comment type="caution">
    <text evidence="2">The sequence shown here is derived from an EMBL/GenBank/DDBJ whole genome shotgun (WGS) entry which is preliminary data.</text>
</comment>
<accession>A0ABT3P429</accession>